<evidence type="ECO:0000256" key="10">
    <source>
        <dbReference type="ARBA" id="ARBA00022692"/>
    </source>
</evidence>
<keyword evidence="12 19" id="KW-1133">Transmembrane helix</keyword>
<evidence type="ECO:0000256" key="5">
    <source>
        <dbReference type="ARBA" id="ARBA00013200"/>
    </source>
</evidence>
<evidence type="ECO:0000256" key="3">
    <source>
        <dbReference type="ARBA" id="ARBA00004663"/>
    </source>
</evidence>
<evidence type="ECO:0000256" key="1">
    <source>
        <dbReference type="ARBA" id="ARBA00001946"/>
    </source>
</evidence>
<keyword evidence="8 19" id="KW-0169">Cobalamin biosynthesis</keyword>
<comment type="subcellular location">
    <subcellularLocation>
        <location evidence="2 19">Cell membrane</location>
        <topology evidence="2 19">Multi-pass membrane protein</topology>
    </subcellularLocation>
</comment>
<feature type="transmembrane region" description="Helical" evidence="19">
    <location>
        <begin position="233"/>
        <end position="253"/>
    </location>
</feature>
<dbReference type="EC" id="2.7.8.26" evidence="5 19"/>
<keyword evidence="21" id="KW-1185">Reference proteome</keyword>
<evidence type="ECO:0000256" key="12">
    <source>
        <dbReference type="ARBA" id="ARBA00022989"/>
    </source>
</evidence>
<feature type="transmembrane region" description="Helical" evidence="19">
    <location>
        <begin position="139"/>
        <end position="158"/>
    </location>
</feature>
<keyword evidence="11 19" id="KW-0460">Magnesium</keyword>
<gene>
    <name evidence="19" type="primary">cobS</name>
    <name evidence="20" type="ORF">H0486_02375</name>
</gene>
<evidence type="ECO:0000256" key="13">
    <source>
        <dbReference type="ARBA" id="ARBA00023136"/>
    </source>
</evidence>
<keyword evidence="7 19" id="KW-1003">Cell membrane</keyword>
<comment type="function">
    <text evidence="14 19">Joins adenosylcobinamide-GDP and alpha-ribazole to generate adenosylcobalamin (Ado-cobalamin). Also synthesizes adenosylcobalamin 5'-phosphate from adenosylcobinamide-GDP and alpha-ribazole 5'-phosphate.</text>
</comment>
<evidence type="ECO:0000256" key="15">
    <source>
        <dbReference type="ARBA" id="ARBA00032605"/>
    </source>
</evidence>
<dbReference type="GO" id="GO:0009236">
    <property type="term" value="P:cobalamin biosynthetic process"/>
    <property type="evidence" value="ECO:0007669"/>
    <property type="project" value="UniProtKB-UniRule"/>
</dbReference>
<comment type="similarity">
    <text evidence="4 19">Belongs to the CobS family.</text>
</comment>
<dbReference type="GO" id="GO:0008818">
    <property type="term" value="F:cobalamin 5'-phosphate synthase activity"/>
    <property type="evidence" value="ECO:0007669"/>
    <property type="project" value="UniProtKB-UniRule"/>
</dbReference>
<evidence type="ECO:0000256" key="19">
    <source>
        <dbReference type="HAMAP-Rule" id="MF_00719"/>
    </source>
</evidence>
<feature type="transmembrane region" description="Helical" evidence="19">
    <location>
        <begin position="109"/>
        <end position="127"/>
    </location>
</feature>
<dbReference type="PANTHER" id="PTHR34148:SF1">
    <property type="entry name" value="ADENOSYLCOBINAMIDE-GDP RIBAZOLETRANSFERASE"/>
    <property type="match status" value="1"/>
</dbReference>
<dbReference type="PANTHER" id="PTHR34148">
    <property type="entry name" value="ADENOSYLCOBINAMIDE-GDP RIBAZOLETRANSFERASE"/>
    <property type="match status" value="1"/>
</dbReference>
<evidence type="ECO:0000256" key="7">
    <source>
        <dbReference type="ARBA" id="ARBA00022475"/>
    </source>
</evidence>
<dbReference type="AlphaFoldDB" id="A0A839JVQ2"/>
<dbReference type="GO" id="GO:0005886">
    <property type="term" value="C:plasma membrane"/>
    <property type="evidence" value="ECO:0007669"/>
    <property type="project" value="UniProtKB-SubCell"/>
</dbReference>
<feature type="transmembrane region" description="Helical" evidence="19">
    <location>
        <begin position="62"/>
        <end position="81"/>
    </location>
</feature>
<dbReference type="HAMAP" id="MF_00719">
    <property type="entry name" value="CobS"/>
    <property type="match status" value="1"/>
</dbReference>
<protein>
    <recommendedName>
        <fullName evidence="6 19">Adenosylcobinamide-GDP ribazoletransferase</fullName>
        <ecNumber evidence="5 19">2.7.8.26</ecNumber>
    </recommendedName>
    <alternativeName>
        <fullName evidence="16 19">Cobalamin synthase</fullName>
    </alternativeName>
    <alternativeName>
        <fullName evidence="15 19">Cobalamin-5'-phosphate synthase</fullName>
    </alternativeName>
</protein>
<comment type="cofactor">
    <cofactor evidence="1 19">
        <name>Mg(2+)</name>
        <dbReference type="ChEBI" id="CHEBI:18420"/>
    </cofactor>
</comment>
<evidence type="ECO:0000256" key="2">
    <source>
        <dbReference type="ARBA" id="ARBA00004651"/>
    </source>
</evidence>
<dbReference type="UniPathway" id="UPA00148">
    <property type="reaction ID" value="UER00238"/>
</dbReference>
<evidence type="ECO:0000256" key="14">
    <source>
        <dbReference type="ARBA" id="ARBA00025228"/>
    </source>
</evidence>
<dbReference type="Pfam" id="PF02654">
    <property type="entry name" value="CobS"/>
    <property type="match status" value="1"/>
</dbReference>
<reference evidence="20 21" key="1">
    <citation type="submission" date="2020-07" db="EMBL/GenBank/DDBJ databases">
        <title>Characterization and genome sequencing of isolate MD1, a novel member within the family Lachnospiraceae.</title>
        <authorList>
            <person name="Rettenmaier R."/>
            <person name="Di Bello L."/>
            <person name="Zinser C."/>
            <person name="Scheitz K."/>
            <person name="Liebl W."/>
            <person name="Zverlov V."/>
        </authorList>
    </citation>
    <scope>NUCLEOTIDE SEQUENCE [LARGE SCALE GENOMIC DNA]</scope>
    <source>
        <strain evidence="20 21">MD1</strain>
    </source>
</reference>
<evidence type="ECO:0000256" key="9">
    <source>
        <dbReference type="ARBA" id="ARBA00022679"/>
    </source>
</evidence>
<accession>A0A839JVQ2</accession>
<sequence>MHIFKSIMIAFSIYSKIPVPQFEWKEEDMKYMLCFFPWIGAVIGGCVYLWSCLCSIFDVGEICHVLIGAAIPLVITGGFHADGFMDTMDAFHSYKPREKKLEILKDSHIGAFAVIMLAMYGIIYIGAFSEVADRNLIKIVCGGFFLARCLSGISVVTFPAAKKDGMLYLFASSSQKTIVKWSLYLQGIACICFMLWQSLYAGILVVAAAFLAFLYYYYRTKKELGGITGDTAGYFVLICEASMMIVAAGISVLI</sequence>
<keyword evidence="9 19" id="KW-0808">Transferase</keyword>
<comment type="catalytic activity">
    <reaction evidence="17 19">
        <text>alpha-ribazole + adenosylcob(III)inamide-GDP = adenosylcob(III)alamin + GMP + H(+)</text>
        <dbReference type="Rhea" id="RHEA:16049"/>
        <dbReference type="ChEBI" id="CHEBI:10329"/>
        <dbReference type="ChEBI" id="CHEBI:15378"/>
        <dbReference type="ChEBI" id="CHEBI:18408"/>
        <dbReference type="ChEBI" id="CHEBI:58115"/>
        <dbReference type="ChEBI" id="CHEBI:60487"/>
        <dbReference type="EC" id="2.7.8.26"/>
    </reaction>
</comment>
<organism evidence="20 21">
    <name type="scientific">Variimorphobacter saccharofermentans</name>
    <dbReference type="NCBI Taxonomy" id="2755051"/>
    <lineage>
        <taxon>Bacteria</taxon>
        <taxon>Bacillati</taxon>
        <taxon>Bacillota</taxon>
        <taxon>Clostridia</taxon>
        <taxon>Lachnospirales</taxon>
        <taxon>Lachnospiraceae</taxon>
        <taxon>Variimorphobacter</taxon>
    </lineage>
</organism>
<keyword evidence="10 19" id="KW-0812">Transmembrane</keyword>
<dbReference type="Proteomes" id="UP000574276">
    <property type="component" value="Unassembled WGS sequence"/>
</dbReference>
<feature type="transmembrane region" description="Helical" evidence="19">
    <location>
        <begin position="29"/>
        <end position="50"/>
    </location>
</feature>
<evidence type="ECO:0000313" key="21">
    <source>
        <dbReference type="Proteomes" id="UP000574276"/>
    </source>
</evidence>
<comment type="pathway">
    <text evidence="3 19">Cofactor biosynthesis; adenosylcobalamin biosynthesis; adenosylcobalamin from cob(II)yrinate a,c-diamide: step 7/7.</text>
</comment>
<evidence type="ECO:0000256" key="18">
    <source>
        <dbReference type="ARBA" id="ARBA00049504"/>
    </source>
</evidence>
<dbReference type="GO" id="GO:0051073">
    <property type="term" value="F:adenosylcobinamide-GDP ribazoletransferase activity"/>
    <property type="evidence" value="ECO:0007669"/>
    <property type="project" value="UniProtKB-UniRule"/>
</dbReference>
<evidence type="ECO:0000256" key="4">
    <source>
        <dbReference type="ARBA" id="ARBA00010561"/>
    </source>
</evidence>
<evidence type="ECO:0000256" key="16">
    <source>
        <dbReference type="ARBA" id="ARBA00032853"/>
    </source>
</evidence>
<feature type="transmembrane region" description="Helical" evidence="19">
    <location>
        <begin position="201"/>
        <end position="218"/>
    </location>
</feature>
<dbReference type="EMBL" id="JACEGA010000001">
    <property type="protein sequence ID" value="MBB2181723.1"/>
    <property type="molecule type" value="Genomic_DNA"/>
</dbReference>
<evidence type="ECO:0000256" key="11">
    <source>
        <dbReference type="ARBA" id="ARBA00022842"/>
    </source>
</evidence>
<proteinExistence type="inferred from homology"/>
<evidence type="ECO:0000256" key="8">
    <source>
        <dbReference type="ARBA" id="ARBA00022573"/>
    </source>
</evidence>
<evidence type="ECO:0000256" key="17">
    <source>
        <dbReference type="ARBA" id="ARBA00048623"/>
    </source>
</evidence>
<evidence type="ECO:0000313" key="20">
    <source>
        <dbReference type="EMBL" id="MBB2181723.1"/>
    </source>
</evidence>
<comment type="catalytic activity">
    <reaction evidence="18 19">
        <text>alpha-ribazole 5'-phosphate + adenosylcob(III)inamide-GDP = adenosylcob(III)alamin 5'-phosphate + GMP + H(+)</text>
        <dbReference type="Rhea" id="RHEA:23560"/>
        <dbReference type="ChEBI" id="CHEBI:15378"/>
        <dbReference type="ChEBI" id="CHEBI:57918"/>
        <dbReference type="ChEBI" id="CHEBI:58115"/>
        <dbReference type="ChEBI" id="CHEBI:60487"/>
        <dbReference type="ChEBI" id="CHEBI:60493"/>
        <dbReference type="EC" id="2.7.8.26"/>
    </reaction>
</comment>
<dbReference type="InterPro" id="IPR003805">
    <property type="entry name" value="CobS"/>
</dbReference>
<keyword evidence="13 19" id="KW-0472">Membrane</keyword>
<comment type="caution">
    <text evidence="20">The sequence shown here is derived from an EMBL/GenBank/DDBJ whole genome shotgun (WGS) entry which is preliminary data.</text>
</comment>
<evidence type="ECO:0000256" key="6">
    <source>
        <dbReference type="ARBA" id="ARBA00015850"/>
    </source>
</evidence>
<name>A0A839JVQ2_9FIRM</name>